<evidence type="ECO:0000256" key="1">
    <source>
        <dbReference type="SAM" id="MobiDB-lite"/>
    </source>
</evidence>
<proteinExistence type="predicted"/>
<feature type="compositionally biased region" description="Low complexity" evidence="1">
    <location>
        <begin position="87"/>
        <end position="109"/>
    </location>
</feature>
<dbReference type="EMBL" id="JARKIF010000001">
    <property type="protein sequence ID" value="KAJ7650892.1"/>
    <property type="molecule type" value="Genomic_DNA"/>
</dbReference>
<feature type="region of interest" description="Disordered" evidence="1">
    <location>
        <begin position="288"/>
        <end position="336"/>
    </location>
</feature>
<gene>
    <name evidence="2" type="ORF">FB45DRAFT_889038</name>
</gene>
<reference evidence="2" key="1">
    <citation type="submission" date="2023-03" db="EMBL/GenBank/DDBJ databases">
        <title>Massive genome expansion in bonnet fungi (Mycena s.s.) driven by repeated elements and novel gene families across ecological guilds.</title>
        <authorList>
            <consortium name="Lawrence Berkeley National Laboratory"/>
            <person name="Harder C.B."/>
            <person name="Miyauchi S."/>
            <person name="Viragh M."/>
            <person name="Kuo A."/>
            <person name="Thoen E."/>
            <person name="Andreopoulos B."/>
            <person name="Lu D."/>
            <person name="Skrede I."/>
            <person name="Drula E."/>
            <person name="Henrissat B."/>
            <person name="Morin E."/>
            <person name="Kohler A."/>
            <person name="Barry K."/>
            <person name="LaButti K."/>
            <person name="Morin E."/>
            <person name="Salamov A."/>
            <person name="Lipzen A."/>
            <person name="Mereny Z."/>
            <person name="Hegedus B."/>
            <person name="Baldrian P."/>
            <person name="Stursova M."/>
            <person name="Weitz H."/>
            <person name="Taylor A."/>
            <person name="Grigoriev I.V."/>
            <person name="Nagy L.G."/>
            <person name="Martin F."/>
            <person name="Kauserud H."/>
        </authorList>
    </citation>
    <scope>NUCLEOTIDE SEQUENCE</scope>
    <source>
        <strain evidence="2">9284</strain>
    </source>
</reference>
<dbReference type="Proteomes" id="UP001221142">
    <property type="component" value="Unassembled WGS sequence"/>
</dbReference>
<evidence type="ECO:0000313" key="2">
    <source>
        <dbReference type="EMBL" id="KAJ7650892.1"/>
    </source>
</evidence>
<keyword evidence="3" id="KW-1185">Reference proteome</keyword>
<accession>A0AAD7G2N6</accession>
<comment type="caution">
    <text evidence="2">The sequence shown here is derived from an EMBL/GenBank/DDBJ whole genome shotgun (WGS) entry which is preliminary data.</text>
</comment>
<name>A0AAD7G2N6_9AGAR</name>
<organism evidence="2 3">
    <name type="scientific">Roridomyces roridus</name>
    <dbReference type="NCBI Taxonomy" id="1738132"/>
    <lineage>
        <taxon>Eukaryota</taxon>
        <taxon>Fungi</taxon>
        <taxon>Dikarya</taxon>
        <taxon>Basidiomycota</taxon>
        <taxon>Agaricomycotina</taxon>
        <taxon>Agaricomycetes</taxon>
        <taxon>Agaricomycetidae</taxon>
        <taxon>Agaricales</taxon>
        <taxon>Marasmiineae</taxon>
        <taxon>Mycenaceae</taxon>
        <taxon>Roridomyces</taxon>
    </lineage>
</organism>
<protein>
    <submittedName>
        <fullName evidence="2">Uncharacterized protein</fullName>
    </submittedName>
</protein>
<dbReference type="AlphaFoldDB" id="A0AAD7G2N6"/>
<feature type="compositionally biased region" description="Basic and acidic residues" evidence="1">
    <location>
        <begin position="307"/>
        <end position="319"/>
    </location>
</feature>
<feature type="region of interest" description="Disordered" evidence="1">
    <location>
        <begin position="87"/>
        <end position="122"/>
    </location>
</feature>
<sequence length="336" mass="36976">MSYPTKVAYPSPPPTTNSLTSYQRTQLLRTTQKLGRILGTTPALIEESDELPCTLPLNLQRLAVPLHIQLSSVYDDGVALNRYPSSDSALSSSSSLGSSLKRTSSTSSLHSHRRTKSVHRNENWPKVDRPFLRIALKKLSKLETIPQSPPAYCETFESAHTSFTLSPSRAPVPSISAPATFAALPTSSSLRRQKMDRLRRTLGEGVPIDLVFPDEETFPVPAYPHDSVPDAPQYTKSAPQRIQRIRSARDSLVVAHIQARPLTPRSLKKLSIIAEREEPYDVAIDALPPLPSPAPSDCASESTTDSECYHGDNEGESTTRRQSLTHRIKRVPVPAA</sequence>
<evidence type="ECO:0000313" key="3">
    <source>
        <dbReference type="Proteomes" id="UP001221142"/>
    </source>
</evidence>